<dbReference type="KEGG" id="vvy:VVA0299"/>
<proteinExistence type="predicted"/>
<evidence type="ECO:0000313" key="1">
    <source>
        <dbReference type="EMBL" id="BAC96325.1"/>
    </source>
</evidence>
<dbReference type="AlphaFoldDB" id="Q7MFM1"/>
<gene>
    <name evidence="1" type="ordered locus">VVA0299</name>
</gene>
<sequence length="57" mass="6076">MGSALARGIRGKNNFNNGVTYCDLALYTGQIVISNRLRKGALSTLAMGTVMGRLTQT</sequence>
<reference evidence="1 2" key="1">
    <citation type="journal article" date="2003" name="Genome Res.">
        <title>Comparative genome analysis of Vibrio vulnificus, a marine pathogen.</title>
        <authorList>
            <person name="Chen C.Y."/>
            <person name="Wu K.M."/>
            <person name="Chang Y.C."/>
            <person name="Chang C.H."/>
            <person name="Tsai H.C."/>
            <person name="Liao T.L."/>
            <person name="Liu Y.M."/>
            <person name="Chen H.J."/>
            <person name="Shen A.B."/>
            <person name="Li J.C."/>
            <person name="Su T.L."/>
            <person name="Shao C.P."/>
            <person name="Lee C.T."/>
            <person name="Hor L.I."/>
            <person name="Tsai S.F."/>
        </authorList>
    </citation>
    <scope>NUCLEOTIDE SEQUENCE [LARGE SCALE GENOMIC DNA]</scope>
    <source>
        <strain evidence="1 2">YJ016</strain>
    </source>
</reference>
<organism evidence="1 2">
    <name type="scientific">Vibrio vulnificus (strain YJ016)</name>
    <dbReference type="NCBI Taxonomy" id="196600"/>
    <lineage>
        <taxon>Bacteria</taxon>
        <taxon>Pseudomonadati</taxon>
        <taxon>Pseudomonadota</taxon>
        <taxon>Gammaproteobacteria</taxon>
        <taxon>Vibrionales</taxon>
        <taxon>Vibrionaceae</taxon>
        <taxon>Vibrio</taxon>
    </lineage>
</organism>
<protein>
    <submittedName>
        <fullName evidence="1">Uncharacterized protein</fullName>
    </submittedName>
</protein>
<name>Q7MFM1_VIBVY</name>
<dbReference type="Proteomes" id="UP000002675">
    <property type="component" value="Chromosome II"/>
</dbReference>
<accession>Q7MFM1</accession>
<evidence type="ECO:0000313" key="2">
    <source>
        <dbReference type="Proteomes" id="UP000002675"/>
    </source>
</evidence>
<dbReference type="HOGENOM" id="CLU_2995554_0_0_6"/>
<dbReference type="EMBL" id="BA000038">
    <property type="protein sequence ID" value="BAC96325.1"/>
    <property type="molecule type" value="Genomic_DNA"/>
</dbReference>